<organism evidence="2 3">
    <name type="scientific">Coprinellus micaceus</name>
    <name type="common">Glistening ink-cap mushroom</name>
    <name type="synonym">Coprinus micaceus</name>
    <dbReference type="NCBI Taxonomy" id="71717"/>
    <lineage>
        <taxon>Eukaryota</taxon>
        <taxon>Fungi</taxon>
        <taxon>Dikarya</taxon>
        <taxon>Basidiomycota</taxon>
        <taxon>Agaricomycotina</taxon>
        <taxon>Agaricomycetes</taxon>
        <taxon>Agaricomycetidae</taxon>
        <taxon>Agaricales</taxon>
        <taxon>Agaricineae</taxon>
        <taxon>Psathyrellaceae</taxon>
        <taxon>Coprinellus</taxon>
    </lineage>
</organism>
<sequence length="133" mass="14058">MALKTGRWSQSIQEPFRYPSPILCLALTPLNTISDGSNNALPTSPVTSGDDPDLPTEPRPLACLFGTASSPVGLDCPNAISSARPGSSTVAISVILTTYNNNNNNNIPRSIGFDINDHQPDITIHGIARASFP</sequence>
<feature type="compositionally biased region" description="Polar residues" evidence="1">
    <location>
        <begin position="36"/>
        <end position="47"/>
    </location>
</feature>
<proteinExistence type="predicted"/>
<dbReference type="Proteomes" id="UP000298030">
    <property type="component" value="Unassembled WGS sequence"/>
</dbReference>
<evidence type="ECO:0000256" key="1">
    <source>
        <dbReference type="SAM" id="MobiDB-lite"/>
    </source>
</evidence>
<evidence type="ECO:0000313" key="2">
    <source>
        <dbReference type="EMBL" id="TEB27078.1"/>
    </source>
</evidence>
<keyword evidence="3" id="KW-1185">Reference proteome</keyword>
<dbReference type="EMBL" id="QPFP01000043">
    <property type="protein sequence ID" value="TEB27078.1"/>
    <property type="molecule type" value="Genomic_DNA"/>
</dbReference>
<dbReference type="AlphaFoldDB" id="A0A4Y7SZM0"/>
<evidence type="ECO:0000313" key="3">
    <source>
        <dbReference type="Proteomes" id="UP000298030"/>
    </source>
</evidence>
<reference evidence="2 3" key="1">
    <citation type="journal article" date="2019" name="Nat. Ecol. Evol.">
        <title>Megaphylogeny resolves global patterns of mushroom evolution.</title>
        <authorList>
            <person name="Varga T."/>
            <person name="Krizsan K."/>
            <person name="Foldi C."/>
            <person name="Dima B."/>
            <person name="Sanchez-Garcia M."/>
            <person name="Sanchez-Ramirez S."/>
            <person name="Szollosi G.J."/>
            <person name="Szarkandi J.G."/>
            <person name="Papp V."/>
            <person name="Albert L."/>
            <person name="Andreopoulos W."/>
            <person name="Angelini C."/>
            <person name="Antonin V."/>
            <person name="Barry K.W."/>
            <person name="Bougher N.L."/>
            <person name="Buchanan P."/>
            <person name="Buyck B."/>
            <person name="Bense V."/>
            <person name="Catcheside P."/>
            <person name="Chovatia M."/>
            <person name="Cooper J."/>
            <person name="Damon W."/>
            <person name="Desjardin D."/>
            <person name="Finy P."/>
            <person name="Geml J."/>
            <person name="Haridas S."/>
            <person name="Hughes K."/>
            <person name="Justo A."/>
            <person name="Karasinski D."/>
            <person name="Kautmanova I."/>
            <person name="Kiss B."/>
            <person name="Kocsube S."/>
            <person name="Kotiranta H."/>
            <person name="LaButti K.M."/>
            <person name="Lechner B.E."/>
            <person name="Liimatainen K."/>
            <person name="Lipzen A."/>
            <person name="Lukacs Z."/>
            <person name="Mihaltcheva S."/>
            <person name="Morgado L.N."/>
            <person name="Niskanen T."/>
            <person name="Noordeloos M.E."/>
            <person name="Ohm R.A."/>
            <person name="Ortiz-Santana B."/>
            <person name="Ovrebo C."/>
            <person name="Racz N."/>
            <person name="Riley R."/>
            <person name="Savchenko A."/>
            <person name="Shiryaev A."/>
            <person name="Soop K."/>
            <person name="Spirin V."/>
            <person name="Szebenyi C."/>
            <person name="Tomsovsky M."/>
            <person name="Tulloss R.E."/>
            <person name="Uehling J."/>
            <person name="Grigoriev I.V."/>
            <person name="Vagvolgyi C."/>
            <person name="Papp T."/>
            <person name="Martin F.M."/>
            <person name="Miettinen O."/>
            <person name="Hibbett D.S."/>
            <person name="Nagy L.G."/>
        </authorList>
    </citation>
    <scope>NUCLEOTIDE SEQUENCE [LARGE SCALE GENOMIC DNA]</scope>
    <source>
        <strain evidence="2 3">FP101781</strain>
    </source>
</reference>
<comment type="caution">
    <text evidence="2">The sequence shown here is derived from an EMBL/GenBank/DDBJ whole genome shotgun (WGS) entry which is preliminary data.</text>
</comment>
<name>A0A4Y7SZM0_COPMI</name>
<protein>
    <submittedName>
        <fullName evidence="2">Uncharacterized protein</fullName>
    </submittedName>
</protein>
<accession>A0A4Y7SZM0</accession>
<gene>
    <name evidence="2" type="ORF">FA13DRAFT_975796</name>
</gene>
<feature type="region of interest" description="Disordered" evidence="1">
    <location>
        <begin position="36"/>
        <end position="58"/>
    </location>
</feature>